<comment type="caution">
    <text evidence="1">The sequence shown here is derived from an EMBL/GenBank/DDBJ whole genome shotgun (WGS) entry which is preliminary data.</text>
</comment>
<dbReference type="EMBL" id="JAUOPB010000282">
    <property type="protein sequence ID" value="MDO6425116.1"/>
    <property type="molecule type" value="Genomic_DNA"/>
</dbReference>
<sequence>NTKNATEMLNAEERRINRLKGISKKDHPNWREINEIEILIAPFYLEYQSENAFYKNKKTHTKLKQKLKSIC</sequence>
<proteinExistence type="predicted"/>
<gene>
    <name evidence="1" type="ORF">Q4521_21740</name>
</gene>
<dbReference type="AlphaFoldDB" id="A0AAW7XDN3"/>
<evidence type="ECO:0000313" key="2">
    <source>
        <dbReference type="Proteomes" id="UP001169760"/>
    </source>
</evidence>
<feature type="non-terminal residue" evidence="1">
    <location>
        <position position="1"/>
    </location>
</feature>
<evidence type="ECO:0008006" key="3">
    <source>
        <dbReference type="Google" id="ProtNLM"/>
    </source>
</evidence>
<dbReference type="Proteomes" id="UP001169760">
    <property type="component" value="Unassembled WGS sequence"/>
</dbReference>
<name>A0AAW7XDN3_9GAMM</name>
<protein>
    <recommendedName>
        <fullName evidence="3">Transposase</fullName>
    </recommendedName>
</protein>
<reference evidence="1" key="1">
    <citation type="submission" date="2023-07" db="EMBL/GenBank/DDBJ databases">
        <title>Genome content predicts the carbon catabolic preferences of heterotrophic bacteria.</title>
        <authorList>
            <person name="Gralka M."/>
        </authorList>
    </citation>
    <scope>NUCLEOTIDE SEQUENCE</scope>
    <source>
        <strain evidence="1">I3M17_2</strain>
    </source>
</reference>
<accession>A0AAW7XDN3</accession>
<dbReference type="RefSeq" id="WP_303494524.1">
    <property type="nucleotide sequence ID" value="NZ_JAUOPB010000282.1"/>
</dbReference>
<evidence type="ECO:0000313" key="1">
    <source>
        <dbReference type="EMBL" id="MDO6425116.1"/>
    </source>
</evidence>
<organism evidence="1 2">
    <name type="scientific">Saccharophagus degradans</name>
    <dbReference type="NCBI Taxonomy" id="86304"/>
    <lineage>
        <taxon>Bacteria</taxon>
        <taxon>Pseudomonadati</taxon>
        <taxon>Pseudomonadota</taxon>
        <taxon>Gammaproteobacteria</taxon>
        <taxon>Cellvibrionales</taxon>
        <taxon>Cellvibrionaceae</taxon>
        <taxon>Saccharophagus</taxon>
    </lineage>
</organism>